<dbReference type="OrthoDB" id="9936891at2759"/>
<dbReference type="InterPro" id="IPR029034">
    <property type="entry name" value="Cystine-knot_cytokine"/>
</dbReference>
<sequence>MRLWKWVIALMLCAAALTGLLSRTTLPPWALHHTRSPKPSSSSSAPSSLSSPNRESSSSSFLSPSPRTHGRRSARATDGFSALLTEFNYMLRSFTEGEMKQLIATLVERTTARRTKRARNGLKLGVCRLREVQVSVTQLGLGYESEEVVSFKYCSGRCSSRRRNYDLTLKNVQSAGFVKDRPNRACCRPLQYEDKFSFLGDDNKPYTIRKLSALQCGCV</sequence>
<dbReference type="InterPro" id="IPR001839">
    <property type="entry name" value="TGF-b_C"/>
</dbReference>
<dbReference type="Gene3D" id="2.10.90.10">
    <property type="entry name" value="Cystine-knot cytokines"/>
    <property type="match status" value="1"/>
</dbReference>
<dbReference type="PROSITE" id="PS51362">
    <property type="entry name" value="TGF_BETA_2"/>
    <property type="match status" value="1"/>
</dbReference>
<feature type="compositionally biased region" description="Low complexity" evidence="8">
    <location>
        <begin position="37"/>
        <end position="66"/>
    </location>
</feature>
<dbReference type="GO" id="GO:0048731">
    <property type="term" value="P:system development"/>
    <property type="evidence" value="ECO:0007669"/>
    <property type="project" value="UniProtKB-ARBA"/>
</dbReference>
<comment type="similarity">
    <text evidence="2">Belongs to the TGF-beta family. GDNF subfamily.</text>
</comment>
<evidence type="ECO:0000256" key="9">
    <source>
        <dbReference type="SAM" id="SignalP"/>
    </source>
</evidence>
<dbReference type="EMBL" id="JAERUA010000024">
    <property type="protein sequence ID" value="KAI1883329.1"/>
    <property type="molecule type" value="Genomic_DNA"/>
</dbReference>
<feature type="domain" description="TGF-beta family profile" evidence="10">
    <location>
        <begin position="114"/>
        <end position="219"/>
    </location>
</feature>
<dbReference type="GO" id="GO:0030116">
    <property type="term" value="F:glial cell-derived neurotrophic factor receptor binding"/>
    <property type="evidence" value="ECO:0007669"/>
    <property type="project" value="InterPro"/>
</dbReference>
<dbReference type="AlphaFoldDB" id="A0A8T3CE87"/>
<dbReference type="Pfam" id="PF00019">
    <property type="entry name" value="TGF_beta"/>
    <property type="match status" value="1"/>
</dbReference>
<comment type="caution">
    <text evidence="11">The sequence shown here is derived from an EMBL/GenBank/DDBJ whole genome shotgun (WGS) entry which is preliminary data.</text>
</comment>
<keyword evidence="6" id="KW-1015">Disulfide bond</keyword>
<keyword evidence="4 9" id="KW-0732">Signal</keyword>
<keyword evidence="5 7" id="KW-0339">Growth factor</keyword>
<keyword evidence="12" id="KW-1185">Reference proteome</keyword>
<gene>
    <name evidence="11" type="ORF">AGOR_G00244070</name>
</gene>
<organism evidence="11 12">
    <name type="scientific">Albula goreensis</name>
    <dbReference type="NCBI Taxonomy" id="1534307"/>
    <lineage>
        <taxon>Eukaryota</taxon>
        <taxon>Metazoa</taxon>
        <taxon>Chordata</taxon>
        <taxon>Craniata</taxon>
        <taxon>Vertebrata</taxon>
        <taxon>Euteleostomi</taxon>
        <taxon>Actinopterygii</taxon>
        <taxon>Neopterygii</taxon>
        <taxon>Teleostei</taxon>
        <taxon>Albuliformes</taxon>
        <taxon>Albulidae</taxon>
        <taxon>Albula</taxon>
    </lineage>
</organism>
<feature type="chain" id="PRO_5035719260" description="TGF-beta family profile domain-containing protein" evidence="9">
    <location>
        <begin position="23"/>
        <end position="219"/>
    </location>
</feature>
<dbReference type="PANTHER" id="PTHR12173">
    <property type="entry name" value="GDNF SUBFAMILY OF TGF-BETA FAMILY"/>
    <property type="match status" value="1"/>
</dbReference>
<evidence type="ECO:0000256" key="6">
    <source>
        <dbReference type="ARBA" id="ARBA00023157"/>
    </source>
</evidence>
<evidence type="ECO:0000256" key="1">
    <source>
        <dbReference type="ARBA" id="ARBA00004613"/>
    </source>
</evidence>
<name>A0A8T3CE87_9TELE</name>
<dbReference type="GO" id="GO:0030971">
    <property type="term" value="F:receptor tyrosine kinase binding"/>
    <property type="evidence" value="ECO:0007669"/>
    <property type="project" value="InterPro"/>
</dbReference>
<dbReference type="GO" id="GO:0008083">
    <property type="term" value="F:growth factor activity"/>
    <property type="evidence" value="ECO:0007669"/>
    <property type="project" value="UniProtKB-KW"/>
</dbReference>
<protein>
    <recommendedName>
        <fullName evidence="10">TGF-beta family profile domain-containing protein</fullName>
    </recommendedName>
</protein>
<dbReference type="PANTHER" id="PTHR12173:SF3">
    <property type="entry name" value="NEURTURIN"/>
    <property type="match status" value="1"/>
</dbReference>
<evidence type="ECO:0000256" key="2">
    <source>
        <dbReference type="ARBA" id="ARBA00009832"/>
    </source>
</evidence>
<evidence type="ECO:0000259" key="10">
    <source>
        <dbReference type="PROSITE" id="PS51362"/>
    </source>
</evidence>
<evidence type="ECO:0000313" key="11">
    <source>
        <dbReference type="EMBL" id="KAI1883329.1"/>
    </source>
</evidence>
<dbReference type="GO" id="GO:0005576">
    <property type="term" value="C:extracellular region"/>
    <property type="evidence" value="ECO:0007669"/>
    <property type="project" value="UniProtKB-SubCell"/>
</dbReference>
<reference evidence="11" key="1">
    <citation type="submission" date="2021-01" db="EMBL/GenBank/DDBJ databases">
        <authorList>
            <person name="Zahm M."/>
            <person name="Roques C."/>
            <person name="Cabau C."/>
            <person name="Klopp C."/>
            <person name="Donnadieu C."/>
            <person name="Jouanno E."/>
            <person name="Lampietro C."/>
            <person name="Louis A."/>
            <person name="Herpin A."/>
            <person name="Echchiki A."/>
            <person name="Berthelot C."/>
            <person name="Parey E."/>
            <person name="Roest-Crollius H."/>
            <person name="Braasch I."/>
            <person name="Postlethwait J."/>
            <person name="Bobe J."/>
            <person name="Montfort J."/>
            <person name="Bouchez O."/>
            <person name="Begum T."/>
            <person name="Mejri S."/>
            <person name="Adams A."/>
            <person name="Chen W.-J."/>
            <person name="Guiguen Y."/>
        </authorList>
    </citation>
    <scope>NUCLEOTIDE SEQUENCE</scope>
    <source>
        <tissue evidence="11">Blood</tissue>
    </source>
</reference>
<evidence type="ECO:0000313" key="12">
    <source>
        <dbReference type="Proteomes" id="UP000829720"/>
    </source>
</evidence>
<evidence type="ECO:0000256" key="5">
    <source>
        <dbReference type="ARBA" id="ARBA00023030"/>
    </source>
</evidence>
<feature type="region of interest" description="Disordered" evidence="8">
    <location>
        <begin position="32"/>
        <end position="75"/>
    </location>
</feature>
<evidence type="ECO:0000256" key="7">
    <source>
        <dbReference type="RuleBase" id="RU000354"/>
    </source>
</evidence>
<dbReference type="Proteomes" id="UP000829720">
    <property type="component" value="Unassembled WGS sequence"/>
</dbReference>
<comment type="subcellular location">
    <subcellularLocation>
        <location evidence="1">Secreted</location>
    </subcellularLocation>
</comment>
<evidence type="ECO:0000256" key="3">
    <source>
        <dbReference type="ARBA" id="ARBA00022525"/>
    </source>
</evidence>
<dbReference type="InterPro" id="IPR043401">
    <property type="entry name" value="GDNF_fam"/>
</dbReference>
<feature type="signal peptide" evidence="9">
    <location>
        <begin position="1"/>
        <end position="22"/>
    </location>
</feature>
<evidence type="ECO:0000256" key="4">
    <source>
        <dbReference type="ARBA" id="ARBA00022729"/>
    </source>
</evidence>
<keyword evidence="3" id="KW-0964">Secreted</keyword>
<accession>A0A8T3CE87</accession>
<dbReference type="SUPFAM" id="SSF57501">
    <property type="entry name" value="Cystine-knot cytokines"/>
    <property type="match status" value="1"/>
</dbReference>
<evidence type="ECO:0000256" key="8">
    <source>
        <dbReference type="SAM" id="MobiDB-lite"/>
    </source>
</evidence>
<proteinExistence type="inferred from homology"/>